<evidence type="ECO:0000256" key="7">
    <source>
        <dbReference type="SAM" id="SignalP"/>
    </source>
</evidence>
<dbReference type="InterPro" id="IPR008993">
    <property type="entry name" value="TIMP-like_OB-fold"/>
</dbReference>
<keyword evidence="4" id="KW-0479">Metal-binding</keyword>
<evidence type="ECO:0000256" key="5">
    <source>
        <dbReference type="PIRSR" id="PIRSR601820-3"/>
    </source>
</evidence>
<feature type="compositionally biased region" description="Basic residues" evidence="6">
    <location>
        <begin position="143"/>
        <end position="187"/>
    </location>
</feature>
<keyword evidence="4" id="KW-0862">Zinc</keyword>
<reference evidence="10" key="1">
    <citation type="submission" date="2025-08" db="UniProtKB">
        <authorList>
            <consortium name="RefSeq"/>
        </authorList>
    </citation>
    <scope>IDENTIFICATION</scope>
    <source>
        <tissue evidence="10">Whole sample</tissue>
    </source>
</reference>
<dbReference type="SMART" id="SM00206">
    <property type="entry name" value="NTR"/>
    <property type="match status" value="1"/>
</dbReference>
<dbReference type="Proteomes" id="UP000694844">
    <property type="component" value="Chromosome 8"/>
</dbReference>
<evidence type="ECO:0000313" key="9">
    <source>
        <dbReference type="Proteomes" id="UP000694844"/>
    </source>
</evidence>
<feature type="chain" id="PRO_5034884782" evidence="7">
    <location>
        <begin position="20"/>
        <end position="187"/>
    </location>
</feature>
<dbReference type="GeneID" id="111106494"/>
<dbReference type="SUPFAM" id="SSF50242">
    <property type="entry name" value="TIMP-like"/>
    <property type="match status" value="1"/>
</dbReference>
<accession>A0A8B8B2P9</accession>
<evidence type="ECO:0000256" key="2">
    <source>
        <dbReference type="ARBA" id="ARBA00022525"/>
    </source>
</evidence>
<dbReference type="GO" id="GO:0031012">
    <property type="term" value="C:extracellular matrix"/>
    <property type="evidence" value="ECO:0007669"/>
    <property type="project" value="TreeGrafter"/>
</dbReference>
<evidence type="ECO:0000259" key="8">
    <source>
        <dbReference type="PROSITE" id="PS50189"/>
    </source>
</evidence>
<feature type="domain" description="NTR" evidence="8">
    <location>
        <begin position="20"/>
        <end position="134"/>
    </location>
</feature>
<dbReference type="GO" id="GO:0008191">
    <property type="term" value="F:metalloendopeptidase inhibitor activity"/>
    <property type="evidence" value="ECO:0007669"/>
    <property type="project" value="InterPro"/>
</dbReference>
<feature type="disulfide bond" evidence="5">
    <location>
        <begin position="22"/>
        <end position="115"/>
    </location>
</feature>
<feature type="region of interest" description="Disordered" evidence="6">
    <location>
        <begin position="137"/>
        <end position="187"/>
    </location>
</feature>
<evidence type="ECO:0000256" key="6">
    <source>
        <dbReference type="SAM" id="MobiDB-lite"/>
    </source>
</evidence>
<dbReference type="RefSeq" id="XP_022296904.1">
    <property type="nucleotide sequence ID" value="XM_022441196.1"/>
</dbReference>
<feature type="signal peptide" evidence="7">
    <location>
        <begin position="1"/>
        <end position="19"/>
    </location>
</feature>
<evidence type="ECO:0000256" key="3">
    <source>
        <dbReference type="ARBA" id="ARBA00023157"/>
    </source>
</evidence>
<dbReference type="GO" id="GO:0005615">
    <property type="term" value="C:extracellular space"/>
    <property type="evidence" value="ECO:0007669"/>
    <property type="project" value="TreeGrafter"/>
</dbReference>
<dbReference type="PANTHER" id="PTHR11844">
    <property type="entry name" value="METALLOPROTEASE INHIBITOR"/>
    <property type="match status" value="1"/>
</dbReference>
<dbReference type="KEGG" id="cvn:111106494"/>
<evidence type="ECO:0000256" key="4">
    <source>
        <dbReference type="PIRSR" id="PIRSR601820-1"/>
    </source>
</evidence>
<dbReference type="GO" id="GO:0051045">
    <property type="term" value="P:negative regulation of membrane protein ectodomain proteolysis"/>
    <property type="evidence" value="ECO:0007669"/>
    <property type="project" value="TreeGrafter"/>
</dbReference>
<evidence type="ECO:0000313" key="10">
    <source>
        <dbReference type="RefSeq" id="XP_022296904.1"/>
    </source>
</evidence>
<keyword evidence="3 5" id="KW-1015">Disulfide bond</keyword>
<dbReference type="PROSITE" id="PS50189">
    <property type="entry name" value="NTR"/>
    <property type="match status" value="1"/>
</dbReference>
<dbReference type="InterPro" id="IPR001820">
    <property type="entry name" value="TIMP"/>
</dbReference>
<feature type="binding site" evidence="4">
    <location>
        <position position="20"/>
    </location>
    <ligand>
        <name>Zn(2+)</name>
        <dbReference type="ChEBI" id="CHEBI:29105"/>
        <note>ligand shared with metalloproteinase partner</note>
    </ligand>
</feature>
<comment type="subcellular location">
    <subcellularLocation>
        <location evidence="1">Secreted</location>
    </subcellularLocation>
</comment>
<dbReference type="Pfam" id="PF00965">
    <property type="entry name" value="TIMP"/>
    <property type="match status" value="1"/>
</dbReference>
<dbReference type="GO" id="GO:0046872">
    <property type="term" value="F:metal ion binding"/>
    <property type="evidence" value="ECO:0007669"/>
    <property type="project" value="UniProtKB-KW"/>
</dbReference>
<evidence type="ECO:0000256" key="1">
    <source>
        <dbReference type="ARBA" id="ARBA00004613"/>
    </source>
</evidence>
<keyword evidence="2" id="KW-0964">Secreted</keyword>
<proteinExistence type="predicted"/>
<dbReference type="InterPro" id="IPR001134">
    <property type="entry name" value="Netrin_domain"/>
</dbReference>
<dbReference type="Gene3D" id="2.40.50.120">
    <property type="match status" value="1"/>
</dbReference>
<keyword evidence="9" id="KW-1185">Reference proteome</keyword>
<feature type="disulfide bond" evidence="5">
    <location>
        <begin position="20"/>
        <end position="89"/>
    </location>
</feature>
<name>A0A8B8B2P9_CRAVI</name>
<dbReference type="OrthoDB" id="6041373at2759"/>
<dbReference type="GO" id="GO:0002020">
    <property type="term" value="F:protease binding"/>
    <property type="evidence" value="ECO:0007669"/>
    <property type="project" value="TreeGrafter"/>
</dbReference>
<organism evidence="9 10">
    <name type="scientific">Crassostrea virginica</name>
    <name type="common">Eastern oyster</name>
    <dbReference type="NCBI Taxonomy" id="6565"/>
    <lineage>
        <taxon>Eukaryota</taxon>
        <taxon>Metazoa</taxon>
        <taxon>Spiralia</taxon>
        <taxon>Lophotrochozoa</taxon>
        <taxon>Mollusca</taxon>
        <taxon>Bivalvia</taxon>
        <taxon>Autobranchia</taxon>
        <taxon>Pteriomorphia</taxon>
        <taxon>Ostreida</taxon>
        <taxon>Ostreoidea</taxon>
        <taxon>Ostreidae</taxon>
        <taxon>Crassostrea</taxon>
    </lineage>
</organism>
<protein>
    <submittedName>
        <fullName evidence="10">NTR domain-containing protein-like</fullName>
    </submittedName>
</protein>
<sequence length="187" mass="21387">MKFLLLLCVVSISVCYSYACTCLPTPPNGCGSDYSIKGCVLRVKKVGKTQAAQFIYTVAIKRVFKRSSSLKLRSGRIVQIKSAVSSAACGVSLKAKKTYVISGSAKGHIFRTNSCQFVREWNSIPHKQRKSLYCKKASGYGPRSRHHSFSWMRHHKGYGRRNRNRNRNRNYGRNHNGYKRRERRKGY</sequence>
<keyword evidence="7" id="KW-0732">Signal</keyword>
<dbReference type="AlphaFoldDB" id="A0A8B8B2P9"/>
<gene>
    <name evidence="10" type="primary">LOC111106494</name>
</gene>
<dbReference type="PANTHER" id="PTHR11844:SF33">
    <property type="entry name" value="TISSUE INHIBITOR OF METALLOPROTEINASE"/>
    <property type="match status" value="1"/>
</dbReference>